<evidence type="ECO:0000313" key="12">
    <source>
        <dbReference type="Proteomes" id="UP000829685"/>
    </source>
</evidence>
<comment type="similarity">
    <text evidence="2 8">Belongs to the major facilitator superfamily. Sugar transporter (TC 2.A.1.1) family.</text>
</comment>
<dbReference type="GO" id="GO:0016020">
    <property type="term" value="C:membrane"/>
    <property type="evidence" value="ECO:0007669"/>
    <property type="project" value="UniProtKB-SubCell"/>
</dbReference>
<feature type="transmembrane region" description="Helical" evidence="9">
    <location>
        <begin position="93"/>
        <end position="112"/>
    </location>
</feature>
<evidence type="ECO:0000313" key="11">
    <source>
        <dbReference type="EMBL" id="KAI1881216.1"/>
    </source>
</evidence>
<evidence type="ECO:0000256" key="1">
    <source>
        <dbReference type="ARBA" id="ARBA00004141"/>
    </source>
</evidence>
<dbReference type="Pfam" id="PF00083">
    <property type="entry name" value="Sugar_tr"/>
    <property type="match status" value="1"/>
</dbReference>
<keyword evidence="7" id="KW-0325">Glycoprotein</keyword>
<dbReference type="Proteomes" id="UP000829685">
    <property type="component" value="Unassembled WGS sequence"/>
</dbReference>
<keyword evidence="5 9" id="KW-1133">Transmembrane helix</keyword>
<sequence length="555" mass="60698">MEDTKHDGVLDSKIATAEHEEGILSLNMEELAYGPAGVRGIFTSSYVAFCAAFATIGGLLFGYDQGVISVTLVMDHFLDRFPEVADGAAGSGFAKGLMTAMITLGAFIGALNQTWTADKFSRKYTIMIAVVVFIIGSALQTAATSYAMLVAARFIGGIGIGMLSGVVPLYIGEIAAPEIRGTLLVFEQISIVTGVVVAFWITYGTKDINSAWSWQLPFLLQIVPALFLGFGAILLPLSPRWLATKGREEEALHNLAKLRQLPTTDHRVRQEWMEVIAESKFQKQVLAERHPQLVASESLSSKLKLEVVSWTDCFKSGCWRRTQVGAGLMFFQQFVGINALIYYSPTLFATMGLNHEMQLIMSGVLNMVQLVGCFTAIWSLDHLGRRKLLLSGSIGMAVSHAIIAILVGKFSYDWPSNTSAGWASVAFLMIFMLAYGCTWGPVPWAMPAEIFPSSLRAKGVGISTASNWFNNFIIGLITPPLVQSTGFGAYVFFAVFSLLSFVWAYFCVPETARKTLEQMDEVFKDRGNTADVAKKQQIMSEVIREKTGVNPLAEP</sequence>
<dbReference type="PRINTS" id="PR00171">
    <property type="entry name" value="SUGRTRNSPORT"/>
</dbReference>
<feature type="transmembrane region" description="Helical" evidence="9">
    <location>
        <begin position="324"/>
        <end position="343"/>
    </location>
</feature>
<dbReference type="EMBL" id="JAFIMR010000001">
    <property type="protein sequence ID" value="KAI1881216.1"/>
    <property type="molecule type" value="Genomic_DNA"/>
</dbReference>
<dbReference type="PROSITE" id="PS50850">
    <property type="entry name" value="MFS"/>
    <property type="match status" value="1"/>
</dbReference>
<evidence type="ECO:0000256" key="5">
    <source>
        <dbReference type="ARBA" id="ARBA00022989"/>
    </source>
</evidence>
<dbReference type="PANTHER" id="PTHR48022">
    <property type="entry name" value="PLASTIDIC GLUCOSE TRANSPORTER 4"/>
    <property type="match status" value="1"/>
</dbReference>
<dbReference type="NCBIfam" id="TIGR00879">
    <property type="entry name" value="SP"/>
    <property type="match status" value="1"/>
</dbReference>
<evidence type="ECO:0000256" key="2">
    <source>
        <dbReference type="ARBA" id="ARBA00010992"/>
    </source>
</evidence>
<feature type="transmembrane region" description="Helical" evidence="9">
    <location>
        <begin position="124"/>
        <end position="143"/>
    </location>
</feature>
<evidence type="ECO:0000259" key="10">
    <source>
        <dbReference type="PROSITE" id="PS50850"/>
    </source>
</evidence>
<keyword evidence="3 8" id="KW-0813">Transport</keyword>
<dbReference type="FunFam" id="1.20.1250.20:FF:000026">
    <property type="entry name" value="MFS quinate transporter QutD"/>
    <property type="match status" value="1"/>
</dbReference>
<accession>A0A9P9WXU6</accession>
<feature type="transmembrane region" description="Helical" evidence="9">
    <location>
        <begin position="363"/>
        <end position="381"/>
    </location>
</feature>
<organism evidence="11 12">
    <name type="scientific">Neoarthrinium moseri</name>
    <dbReference type="NCBI Taxonomy" id="1658444"/>
    <lineage>
        <taxon>Eukaryota</taxon>
        <taxon>Fungi</taxon>
        <taxon>Dikarya</taxon>
        <taxon>Ascomycota</taxon>
        <taxon>Pezizomycotina</taxon>
        <taxon>Sordariomycetes</taxon>
        <taxon>Xylariomycetidae</taxon>
        <taxon>Amphisphaeriales</taxon>
        <taxon>Apiosporaceae</taxon>
        <taxon>Neoarthrinium</taxon>
    </lineage>
</organism>
<feature type="transmembrane region" description="Helical" evidence="9">
    <location>
        <begin position="420"/>
        <end position="439"/>
    </location>
</feature>
<dbReference type="InterPro" id="IPR003663">
    <property type="entry name" value="Sugar/inositol_transpt"/>
</dbReference>
<dbReference type="Gene3D" id="1.20.1250.20">
    <property type="entry name" value="MFS general substrate transporter like domains"/>
    <property type="match status" value="1"/>
</dbReference>
<dbReference type="PANTHER" id="PTHR48022:SF14">
    <property type="entry name" value="MAJOR FACILITATOR SUPERFAMILY (MFS) PROFILE DOMAIN-CONTAINING PROTEIN-RELATED"/>
    <property type="match status" value="1"/>
</dbReference>
<dbReference type="InterPro" id="IPR036259">
    <property type="entry name" value="MFS_trans_sf"/>
</dbReference>
<feature type="transmembrane region" description="Helical" evidence="9">
    <location>
        <begin position="388"/>
        <end position="408"/>
    </location>
</feature>
<evidence type="ECO:0000256" key="8">
    <source>
        <dbReference type="RuleBase" id="RU003346"/>
    </source>
</evidence>
<keyword evidence="4 9" id="KW-0812">Transmembrane</keyword>
<reference evidence="11" key="1">
    <citation type="submission" date="2021-03" db="EMBL/GenBank/DDBJ databases">
        <title>Revisited historic fungal species revealed as producer of novel bioactive compounds through whole genome sequencing and comparative genomics.</title>
        <authorList>
            <person name="Vignolle G.A."/>
            <person name="Hochenegger N."/>
            <person name="Mach R.L."/>
            <person name="Mach-Aigner A.R."/>
            <person name="Javad Rahimi M."/>
            <person name="Salim K.A."/>
            <person name="Chan C.M."/>
            <person name="Lim L.B.L."/>
            <person name="Cai F."/>
            <person name="Druzhinina I.S."/>
            <person name="U'Ren J.M."/>
            <person name="Derntl C."/>
        </authorList>
    </citation>
    <scope>NUCLEOTIDE SEQUENCE</scope>
    <source>
        <strain evidence="11">TUCIM 5799</strain>
    </source>
</reference>
<evidence type="ECO:0000256" key="4">
    <source>
        <dbReference type="ARBA" id="ARBA00022692"/>
    </source>
</evidence>
<feature type="transmembrane region" description="Helical" evidence="9">
    <location>
        <begin position="487"/>
        <end position="508"/>
    </location>
</feature>
<feature type="transmembrane region" description="Helical" evidence="9">
    <location>
        <begin position="46"/>
        <end position="73"/>
    </location>
</feature>
<dbReference type="PROSITE" id="PS00216">
    <property type="entry name" value="SUGAR_TRANSPORT_1"/>
    <property type="match status" value="1"/>
</dbReference>
<dbReference type="PROSITE" id="PS00217">
    <property type="entry name" value="SUGAR_TRANSPORT_2"/>
    <property type="match status" value="1"/>
</dbReference>
<dbReference type="InterPro" id="IPR050360">
    <property type="entry name" value="MFS_Sugar_Transporters"/>
</dbReference>
<feature type="transmembrane region" description="Helical" evidence="9">
    <location>
        <begin position="183"/>
        <end position="203"/>
    </location>
</feature>
<dbReference type="OrthoDB" id="8120565at2759"/>
<gene>
    <name evidence="11" type="ORF">JX265_000042</name>
</gene>
<evidence type="ECO:0000256" key="6">
    <source>
        <dbReference type="ARBA" id="ARBA00023136"/>
    </source>
</evidence>
<protein>
    <recommendedName>
        <fullName evidence="10">Major facilitator superfamily (MFS) profile domain-containing protein</fullName>
    </recommendedName>
</protein>
<dbReference type="AlphaFoldDB" id="A0A9P9WXU6"/>
<dbReference type="InterPro" id="IPR020846">
    <property type="entry name" value="MFS_dom"/>
</dbReference>
<feature type="transmembrane region" description="Helical" evidence="9">
    <location>
        <begin position="218"/>
        <end position="237"/>
    </location>
</feature>
<dbReference type="InterPro" id="IPR005828">
    <property type="entry name" value="MFS_sugar_transport-like"/>
</dbReference>
<feature type="domain" description="Major facilitator superfamily (MFS) profile" evidence="10">
    <location>
        <begin position="50"/>
        <end position="512"/>
    </location>
</feature>
<dbReference type="InterPro" id="IPR005829">
    <property type="entry name" value="Sugar_transporter_CS"/>
</dbReference>
<proteinExistence type="inferred from homology"/>
<comment type="caution">
    <text evidence="11">The sequence shown here is derived from an EMBL/GenBank/DDBJ whole genome shotgun (WGS) entry which is preliminary data.</text>
</comment>
<name>A0A9P9WXU6_9PEZI</name>
<feature type="transmembrane region" description="Helical" evidence="9">
    <location>
        <begin position="149"/>
        <end position="171"/>
    </location>
</feature>
<dbReference type="GO" id="GO:0005351">
    <property type="term" value="F:carbohydrate:proton symporter activity"/>
    <property type="evidence" value="ECO:0007669"/>
    <property type="project" value="TreeGrafter"/>
</dbReference>
<evidence type="ECO:0000256" key="9">
    <source>
        <dbReference type="SAM" id="Phobius"/>
    </source>
</evidence>
<feature type="transmembrane region" description="Helical" evidence="9">
    <location>
        <begin position="460"/>
        <end position="481"/>
    </location>
</feature>
<comment type="subcellular location">
    <subcellularLocation>
        <location evidence="1">Membrane</location>
        <topology evidence="1">Multi-pass membrane protein</topology>
    </subcellularLocation>
</comment>
<evidence type="ECO:0000256" key="7">
    <source>
        <dbReference type="ARBA" id="ARBA00023180"/>
    </source>
</evidence>
<keyword evidence="12" id="KW-1185">Reference proteome</keyword>
<dbReference type="SUPFAM" id="SSF103473">
    <property type="entry name" value="MFS general substrate transporter"/>
    <property type="match status" value="1"/>
</dbReference>
<keyword evidence="6 9" id="KW-0472">Membrane</keyword>
<evidence type="ECO:0000256" key="3">
    <source>
        <dbReference type="ARBA" id="ARBA00022448"/>
    </source>
</evidence>